<organism evidence="1 2">
    <name type="scientific">Gigaspora rosea</name>
    <dbReference type="NCBI Taxonomy" id="44941"/>
    <lineage>
        <taxon>Eukaryota</taxon>
        <taxon>Fungi</taxon>
        <taxon>Fungi incertae sedis</taxon>
        <taxon>Mucoromycota</taxon>
        <taxon>Glomeromycotina</taxon>
        <taxon>Glomeromycetes</taxon>
        <taxon>Diversisporales</taxon>
        <taxon>Gigasporaceae</taxon>
        <taxon>Gigaspora</taxon>
    </lineage>
</organism>
<comment type="caution">
    <text evidence="1">The sequence shown here is derived from an EMBL/GenBank/DDBJ whole genome shotgun (WGS) entry which is preliminary data.</text>
</comment>
<keyword evidence="2" id="KW-1185">Reference proteome</keyword>
<gene>
    <name evidence="1" type="ORF">C2G38_2037799</name>
</gene>
<dbReference type="EMBL" id="QKWP01000611">
    <property type="protein sequence ID" value="RIB17358.1"/>
    <property type="molecule type" value="Genomic_DNA"/>
</dbReference>
<dbReference type="AlphaFoldDB" id="A0A397V6V5"/>
<evidence type="ECO:0000313" key="2">
    <source>
        <dbReference type="Proteomes" id="UP000266673"/>
    </source>
</evidence>
<dbReference type="STRING" id="44941.A0A397V6V5"/>
<dbReference type="Proteomes" id="UP000266673">
    <property type="component" value="Unassembled WGS sequence"/>
</dbReference>
<reference evidence="1 2" key="1">
    <citation type="submission" date="2018-06" db="EMBL/GenBank/DDBJ databases">
        <title>Comparative genomics reveals the genomic features of Rhizophagus irregularis, R. cerebriforme, R. diaphanum and Gigaspora rosea, and their symbiotic lifestyle signature.</title>
        <authorList>
            <person name="Morin E."/>
            <person name="San Clemente H."/>
            <person name="Chen E.C.H."/>
            <person name="De La Providencia I."/>
            <person name="Hainaut M."/>
            <person name="Kuo A."/>
            <person name="Kohler A."/>
            <person name="Murat C."/>
            <person name="Tang N."/>
            <person name="Roy S."/>
            <person name="Loubradou J."/>
            <person name="Henrissat B."/>
            <person name="Grigoriev I.V."/>
            <person name="Corradi N."/>
            <person name="Roux C."/>
            <person name="Martin F.M."/>
        </authorList>
    </citation>
    <scope>NUCLEOTIDE SEQUENCE [LARGE SCALE GENOMIC DNA]</scope>
    <source>
        <strain evidence="1 2">DAOM 194757</strain>
    </source>
</reference>
<proteinExistence type="predicted"/>
<dbReference type="OrthoDB" id="2440863at2759"/>
<protein>
    <submittedName>
        <fullName evidence="1">Uncharacterized protein</fullName>
    </submittedName>
</protein>
<name>A0A397V6V5_9GLOM</name>
<evidence type="ECO:0000313" key="1">
    <source>
        <dbReference type="EMBL" id="RIB17358.1"/>
    </source>
</evidence>
<sequence>MTFVTANSDSGNYNNNDNYLDSSISQLYSTTPQEIIEVSDSDSSQASVDTVISRHYTAQEKEKWRASSIDGLRTSLHHITNTTRPAFEQYESIQRSPILTIKKNHEYIRSKNNTKRGRVFEPGELVKIRVPDVDDLKMDRRSLPCKILQKKPNRDAYRIVCQFGVLESWYSASELESLGTPDYPALDGSSK</sequence>
<accession>A0A397V6V5</accession>